<dbReference type="PANTHER" id="PTHR12570">
    <property type="match status" value="1"/>
</dbReference>
<organism evidence="5 6">
    <name type="scientific">Rubroshorea leprosula</name>
    <dbReference type="NCBI Taxonomy" id="152421"/>
    <lineage>
        <taxon>Eukaryota</taxon>
        <taxon>Viridiplantae</taxon>
        <taxon>Streptophyta</taxon>
        <taxon>Embryophyta</taxon>
        <taxon>Tracheophyta</taxon>
        <taxon>Spermatophyta</taxon>
        <taxon>Magnoliopsida</taxon>
        <taxon>eudicotyledons</taxon>
        <taxon>Gunneridae</taxon>
        <taxon>Pentapetalae</taxon>
        <taxon>rosids</taxon>
        <taxon>malvids</taxon>
        <taxon>Malvales</taxon>
        <taxon>Dipterocarpaceae</taxon>
        <taxon>Rubroshorea</taxon>
    </lineage>
</organism>
<comment type="function">
    <text evidence="4">Acts as a Mg(2+) transporter. Can also transport other divalent cations such as Fe(2+), Sr(2+), Ba(2+), Mn(2+) and Co(2+) but to a much less extent than Mg(2+).</text>
</comment>
<evidence type="ECO:0000313" key="5">
    <source>
        <dbReference type="EMBL" id="GKV32302.1"/>
    </source>
</evidence>
<evidence type="ECO:0000256" key="4">
    <source>
        <dbReference type="RuleBase" id="RU363078"/>
    </source>
</evidence>
<comment type="caution">
    <text evidence="4">Lacks conserved residue(s) required for the propagation of feature annotation.</text>
</comment>
<accession>A0AAV5L5E6</accession>
<dbReference type="Pfam" id="PF05653">
    <property type="entry name" value="Mg_trans_NIPA"/>
    <property type="match status" value="1"/>
</dbReference>
<evidence type="ECO:0000256" key="1">
    <source>
        <dbReference type="ARBA" id="ARBA00022692"/>
    </source>
</evidence>
<keyword evidence="4" id="KW-0813">Transport</keyword>
<name>A0AAV5L5E6_9ROSI</name>
<sequence length="124" mass="14121">MLKRKFSPPPTFLLFDFFFFHLIVIVDVEEKFLSIAAFLLYAAIVMVAVLILIFQFVPKYGQTNVMVYTGICSLMGLRSVMRVKALGIVLKLTFLEMNQFSISSNLGFYLGGSYLCAYSDELFK</sequence>
<keyword evidence="4" id="KW-0460">Magnesium</keyword>
<dbReference type="GO" id="GO:0015095">
    <property type="term" value="F:magnesium ion transmembrane transporter activity"/>
    <property type="evidence" value="ECO:0007669"/>
    <property type="project" value="UniProtKB-UniRule"/>
</dbReference>
<keyword evidence="4" id="KW-0967">Endosome</keyword>
<gene>
    <name evidence="5" type="ORF">SLEP1_g40916</name>
</gene>
<feature type="transmembrane region" description="Helical" evidence="4">
    <location>
        <begin position="35"/>
        <end position="57"/>
    </location>
</feature>
<reference evidence="5 6" key="1">
    <citation type="journal article" date="2021" name="Commun. Biol.">
        <title>The genome of Shorea leprosula (Dipterocarpaceae) highlights the ecological relevance of drought in aseasonal tropical rainforests.</title>
        <authorList>
            <person name="Ng K.K.S."/>
            <person name="Kobayashi M.J."/>
            <person name="Fawcett J.A."/>
            <person name="Hatakeyama M."/>
            <person name="Paape T."/>
            <person name="Ng C.H."/>
            <person name="Ang C.C."/>
            <person name="Tnah L.H."/>
            <person name="Lee C.T."/>
            <person name="Nishiyama T."/>
            <person name="Sese J."/>
            <person name="O'Brien M.J."/>
            <person name="Copetti D."/>
            <person name="Mohd Noor M.I."/>
            <person name="Ong R.C."/>
            <person name="Putra M."/>
            <person name="Sireger I.Z."/>
            <person name="Indrioko S."/>
            <person name="Kosugi Y."/>
            <person name="Izuno A."/>
            <person name="Isagi Y."/>
            <person name="Lee S.L."/>
            <person name="Shimizu K.K."/>
        </authorList>
    </citation>
    <scope>NUCLEOTIDE SEQUENCE [LARGE SCALE GENOMIC DNA]</scope>
    <source>
        <strain evidence="5">214</strain>
    </source>
</reference>
<dbReference type="GO" id="GO:0005769">
    <property type="term" value="C:early endosome"/>
    <property type="evidence" value="ECO:0007669"/>
    <property type="project" value="UniProtKB-SubCell"/>
</dbReference>
<keyword evidence="3 4" id="KW-0472">Membrane</keyword>
<dbReference type="Proteomes" id="UP001054252">
    <property type="component" value="Unassembled WGS sequence"/>
</dbReference>
<protein>
    <recommendedName>
        <fullName evidence="4">Probable magnesium transporter</fullName>
    </recommendedName>
</protein>
<dbReference type="EMBL" id="BPVZ01000095">
    <property type="protein sequence ID" value="GKV32302.1"/>
    <property type="molecule type" value="Genomic_DNA"/>
</dbReference>
<keyword evidence="4" id="KW-0406">Ion transport</keyword>
<evidence type="ECO:0000256" key="2">
    <source>
        <dbReference type="ARBA" id="ARBA00022989"/>
    </source>
</evidence>
<comment type="subunit">
    <text evidence="4">Homodimer.</text>
</comment>
<keyword evidence="4" id="KW-1003">Cell membrane</keyword>
<evidence type="ECO:0000313" key="6">
    <source>
        <dbReference type="Proteomes" id="UP001054252"/>
    </source>
</evidence>
<keyword evidence="1 4" id="KW-0812">Transmembrane</keyword>
<evidence type="ECO:0000256" key="3">
    <source>
        <dbReference type="ARBA" id="ARBA00023136"/>
    </source>
</evidence>
<dbReference type="AlphaFoldDB" id="A0AAV5L5E6"/>
<dbReference type="GO" id="GO:0005886">
    <property type="term" value="C:plasma membrane"/>
    <property type="evidence" value="ECO:0007669"/>
    <property type="project" value="UniProtKB-SubCell"/>
</dbReference>
<comment type="similarity">
    <text evidence="4">Belongs to the NIPA (TC 2.A.7) family.</text>
</comment>
<dbReference type="InterPro" id="IPR008521">
    <property type="entry name" value="Mg_trans_NIPA"/>
</dbReference>
<comment type="subcellular location">
    <subcellularLocation>
        <location evidence="4">Cell membrane</location>
        <topology evidence="4">Multi-pass membrane protein</topology>
    </subcellularLocation>
    <subcellularLocation>
        <location evidence="4">Early endosome</location>
    </subcellularLocation>
</comment>
<dbReference type="PANTHER" id="PTHR12570:SF91">
    <property type="entry name" value="MAGNESIUM TRANSPORTER-RELATED"/>
    <property type="match status" value="1"/>
</dbReference>
<comment type="caution">
    <text evidence="5">The sequence shown here is derived from an EMBL/GenBank/DDBJ whole genome shotgun (WGS) entry which is preliminary data.</text>
</comment>
<proteinExistence type="inferred from homology"/>
<keyword evidence="6" id="KW-1185">Reference proteome</keyword>
<keyword evidence="2 4" id="KW-1133">Transmembrane helix</keyword>
<feature type="transmembrane region" description="Helical" evidence="4">
    <location>
        <begin position="12"/>
        <end position="28"/>
    </location>
</feature>